<feature type="region of interest" description="Disordered" evidence="1">
    <location>
        <begin position="57"/>
        <end position="93"/>
    </location>
</feature>
<comment type="caution">
    <text evidence="2">The sequence shown here is derived from an EMBL/GenBank/DDBJ whole genome shotgun (WGS) entry which is preliminary data.</text>
</comment>
<organism evidence="2 3">
    <name type="scientific">Meripilus lineatus</name>
    <dbReference type="NCBI Taxonomy" id="2056292"/>
    <lineage>
        <taxon>Eukaryota</taxon>
        <taxon>Fungi</taxon>
        <taxon>Dikarya</taxon>
        <taxon>Basidiomycota</taxon>
        <taxon>Agaricomycotina</taxon>
        <taxon>Agaricomycetes</taxon>
        <taxon>Polyporales</taxon>
        <taxon>Meripilaceae</taxon>
        <taxon>Meripilus</taxon>
    </lineage>
</organism>
<dbReference type="Proteomes" id="UP001212997">
    <property type="component" value="Unassembled WGS sequence"/>
</dbReference>
<evidence type="ECO:0000313" key="3">
    <source>
        <dbReference type="Proteomes" id="UP001212997"/>
    </source>
</evidence>
<dbReference type="AlphaFoldDB" id="A0AAD5YCV4"/>
<protein>
    <submittedName>
        <fullName evidence="2">Uncharacterized protein</fullName>
    </submittedName>
</protein>
<feature type="compositionally biased region" description="Basic and acidic residues" evidence="1">
    <location>
        <begin position="57"/>
        <end position="85"/>
    </location>
</feature>
<accession>A0AAD5YCV4</accession>
<evidence type="ECO:0000256" key="1">
    <source>
        <dbReference type="SAM" id="MobiDB-lite"/>
    </source>
</evidence>
<keyword evidence="3" id="KW-1185">Reference proteome</keyword>
<proteinExistence type="predicted"/>
<feature type="region of interest" description="Disordered" evidence="1">
    <location>
        <begin position="1"/>
        <end position="23"/>
    </location>
</feature>
<feature type="compositionally biased region" description="Basic and acidic residues" evidence="1">
    <location>
        <begin position="7"/>
        <end position="23"/>
    </location>
</feature>
<gene>
    <name evidence="2" type="ORF">NLI96_g6539</name>
</gene>
<name>A0AAD5YCV4_9APHY</name>
<evidence type="ECO:0000313" key="2">
    <source>
        <dbReference type="EMBL" id="KAJ3483112.1"/>
    </source>
</evidence>
<dbReference type="EMBL" id="JANAWD010000241">
    <property type="protein sequence ID" value="KAJ3483112.1"/>
    <property type="molecule type" value="Genomic_DNA"/>
</dbReference>
<sequence>MIYPARGDGDGADRWDEDRKRMNDFGRQAQETFTELSEATLDSLLTTIEMLKAKLAEQKAQREKEDRELEALRQEQQRQYEEWKRQQPPRHIV</sequence>
<reference evidence="2" key="1">
    <citation type="submission" date="2022-07" db="EMBL/GenBank/DDBJ databases">
        <title>Genome Sequence of Physisporinus lineatus.</title>
        <authorList>
            <person name="Buettner E."/>
        </authorList>
    </citation>
    <scope>NUCLEOTIDE SEQUENCE</scope>
    <source>
        <strain evidence="2">VT162</strain>
    </source>
</reference>